<dbReference type="Pfam" id="PF00440">
    <property type="entry name" value="TetR_N"/>
    <property type="match status" value="1"/>
</dbReference>
<proteinExistence type="predicted"/>
<dbReference type="InterPro" id="IPR050109">
    <property type="entry name" value="HTH-type_TetR-like_transc_reg"/>
</dbReference>
<dbReference type="Proteomes" id="UP001595851">
    <property type="component" value="Unassembled WGS sequence"/>
</dbReference>
<comment type="caution">
    <text evidence="6">The sequence shown here is derived from an EMBL/GenBank/DDBJ whole genome shotgun (WGS) entry which is preliminary data.</text>
</comment>
<keyword evidence="1" id="KW-0805">Transcription regulation</keyword>
<dbReference type="EMBL" id="JBHSBI010000024">
    <property type="protein sequence ID" value="MFC4012936.1"/>
    <property type="molecule type" value="Genomic_DNA"/>
</dbReference>
<dbReference type="PROSITE" id="PS01081">
    <property type="entry name" value="HTH_TETR_1"/>
    <property type="match status" value="1"/>
</dbReference>
<dbReference type="InterPro" id="IPR009057">
    <property type="entry name" value="Homeodomain-like_sf"/>
</dbReference>
<protein>
    <submittedName>
        <fullName evidence="6">TetR/AcrR family transcriptional regulator</fullName>
    </submittedName>
</protein>
<dbReference type="PANTHER" id="PTHR30055">
    <property type="entry name" value="HTH-TYPE TRANSCRIPTIONAL REGULATOR RUTR"/>
    <property type="match status" value="1"/>
</dbReference>
<dbReference type="SUPFAM" id="SSF46689">
    <property type="entry name" value="Homeodomain-like"/>
    <property type="match status" value="1"/>
</dbReference>
<keyword evidence="2 4" id="KW-0238">DNA-binding</keyword>
<evidence type="ECO:0000256" key="3">
    <source>
        <dbReference type="ARBA" id="ARBA00023163"/>
    </source>
</evidence>
<name>A0ABV8GG45_9ACTN</name>
<organism evidence="6 7">
    <name type="scientific">Nonomuraea purpurea</name>
    <dbReference type="NCBI Taxonomy" id="1849276"/>
    <lineage>
        <taxon>Bacteria</taxon>
        <taxon>Bacillati</taxon>
        <taxon>Actinomycetota</taxon>
        <taxon>Actinomycetes</taxon>
        <taxon>Streptosporangiales</taxon>
        <taxon>Streptosporangiaceae</taxon>
        <taxon>Nonomuraea</taxon>
    </lineage>
</organism>
<feature type="domain" description="HTH tetR-type" evidence="5">
    <location>
        <begin position="14"/>
        <end position="73"/>
    </location>
</feature>
<dbReference type="InterPro" id="IPR001647">
    <property type="entry name" value="HTH_TetR"/>
</dbReference>
<evidence type="ECO:0000313" key="6">
    <source>
        <dbReference type="EMBL" id="MFC4012936.1"/>
    </source>
</evidence>
<evidence type="ECO:0000259" key="5">
    <source>
        <dbReference type="PROSITE" id="PS50977"/>
    </source>
</evidence>
<dbReference type="PROSITE" id="PS50977">
    <property type="entry name" value="HTH_TETR_2"/>
    <property type="match status" value="1"/>
</dbReference>
<evidence type="ECO:0000256" key="4">
    <source>
        <dbReference type="PROSITE-ProRule" id="PRU00335"/>
    </source>
</evidence>
<dbReference type="InterPro" id="IPR036271">
    <property type="entry name" value="Tet_transcr_reg_TetR-rel_C_sf"/>
</dbReference>
<gene>
    <name evidence="6" type="ORF">ACFOY2_37305</name>
</gene>
<feature type="DNA-binding region" description="H-T-H motif" evidence="4">
    <location>
        <begin position="36"/>
        <end position="55"/>
    </location>
</feature>
<dbReference type="InterPro" id="IPR023772">
    <property type="entry name" value="DNA-bd_HTH_TetR-type_CS"/>
</dbReference>
<evidence type="ECO:0000313" key="7">
    <source>
        <dbReference type="Proteomes" id="UP001595851"/>
    </source>
</evidence>
<sequence length="209" mass="23184">MVTNTERHLRADAARNVERILRAARAAFADDGPDVSLEQIARRAGVGPRTLYRHFPNKGDLVRAVLDQRVAEELTPAIERAIDDEDPLRGLTTLMETAMTIVASEMSTLAAARNAGSLTPDLSTRFFEVLTLLARRAQRARLLRADLVPEDLPRIMAMLHSVLWSMDPETEGWRRYLGFILDGLSPATASVQPPAVPVVQKPRTGKWPL</sequence>
<dbReference type="RefSeq" id="WP_379532824.1">
    <property type="nucleotide sequence ID" value="NZ_JBHSBI010000024.1"/>
</dbReference>
<accession>A0ABV8GG45</accession>
<evidence type="ECO:0000256" key="2">
    <source>
        <dbReference type="ARBA" id="ARBA00023125"/>
    </source>
</evidence>
<reference evidence="7" key="1">
    <citation type="journal article" date="2019" name="Int. J. Syst. Evol. Microbiol.">
        <title>The Global Catalogue of Microorganisms (GCM) 10K type strain sequencing project: providing services to taxonomists for standard genome sequencing and annotation.</title>
        <authorList>
            <consortium name="The Broad Institute Genomics Platform"/>
            <consortium name="The Broad Institute Genome Sequencing Center for Infectious Disease"/>
            <person name="Wu L."/>
            <person name="Ma J."/>
        </authorList>
    </citation>
    <scope>NUCLEOTIDE SEQUENCE [LARGE SCALE GENOMIC DNA]</scope>
    <source>
        <strain evidence="7">TBRC 1276</strain>
    </source>
</reference>
<dbReference type="SUPFAM" id="SSF48498">
    <property type="entry name" value="Tetracyclin repressor-like, C-terminal domain"/>
    <property type="match status" value="1"/>
</dbReference>
<keyword evidence="3" id="KW-0804">Transcription</keyword>
<dbReference type="Gene3D" id="1.10.357.10">
    <property type="entry name" value="Tetracycline Repressor, domain 2"/>
    <property type="match status" value="1"/>
</dbReference>
<dbReference type="PANTHER" id="PTHR30055:SF234">
    <property type="entry name" value="HTH-TYPE TRANSCRIPTIONAL REGULATOR BETI"/>
    <property type="match status" value="1"/>
</dbReference>
<evidence type="ECO:0000256" key="1">
    <source>
        <dbReference type="ARBA" id="ARBA00023015"/>
    </source>
</evidence>
<dbReference type="PRINTS" id="PR00455">
    <property type="entry name" value="HTHTETR"/>
</dbReference>
<keyword evidence="7" id="KW-1185">Reference proteome</keyword>